<dbReference type="Proteomes" id="UP001597180">
    <property type="component" value="Unassembled WGS sequence"/>
</dbReference>
<feature type="domain" description="Homeodomain phBC6A51-type" evidence="1">
    <location>
        <begin position="15"/>
        <end position="70"/>
    </location>
</feature>
<name>A0ABW3UNZ9_9BACL</name>
<reference evidence="3" key="1">
    <citation type="journal article" date="2019" name="Int. J. Syst. Evol. Microbiol.">
        <title>The Global Catalogue of Microorganisms (GCM) 10K type strain sequencing project: providing services to taxonomists for standard genome sequencing and annotation.</title>
        <authorList>
            <consortium name="The Broad Institute Genomics Platform"/>
            <consortium name="The Broad Institute Genome Sequencing Center for Infectious Disease"/>
            <person name="Wu L."/>
            <person name="Ma J."/>
        </authorList>
    </citation>
    <scope>NUCLEOTIDE SEQUENCE [LARGE SCALE GENOMIC DNA]</scope>
    <source>
        <strain evidence="3">CCUG 53270</strain>
    </source>
</reference>
<gene>
    <name evidence="2" type="ORF">ACFQ4B_13715</name>
</gene>
<dbReference type="Gene3D" id="1.10.10.60">
    <property type="entry name" value="Homeodomain-like"/>
    <property type="match status" value="1"/>
</dbReference>
<sequence>MRKITKRKGNYKRGRQPLNEIHYAAIDLLAGKYGRKSKSEIADILGINRRTLYRYRKRPDFQRTLAAAINRVVGEKLREYRPPDPRNLGIAEVTRILQVVGFAVG</sequence>
<dbReference type="RefSeq" id="WP_345590074.1">
    <property type="nucleotide sequence ID" value="NZ_BAABJG010000021.1"/>
</dbReference>
<evidence type="ECO:0000259" key="1">
    <source>
        <dbReference type="Pfam" id="PF13022"/>
    </source>
</evidence>
<protein>
    <submittedName>
        <fullName evidence="2">PhBC6A51 family helix-turn-helix protein</fullName>
    </submittedName>
</protein>
<evidence type="ECO:0000313" key="2">
    <source>
        <dbReference type="EMBL" id="MFD1221179.1"/>
    </source>
</evidence>
<dbReference type="Pfam" id="PF13022">
    <property type="entry name" value="HTH_Tnp_1_2"/>
    <property type="match status" value="1"/>
</dbReference>
<accession>A0ABW3UNZ9</accession>
<organism evidence="2 3">
    <name type="scientific">Paenibacillus vulneris</name>
    <dbReference type="NCBI Taxonomy" id="1133364"/>
    <lineage>
        <taxon>Bacteria</taxon>
        <taxon>Bacillati</taxon>
        <taxon>Bacillota</taxon>
        <taxon>Bacilli</taxon>
        <taxon>Bacillales</taxon>
        <taxon>Paenibacillaceae</taxon>
        <taxon>Paenibacillus</taxon>
    </lineage>
</organism>
<dbReference type="EMBL" id="JBHTLU010000015">
    <property type="protein sequence ID" value="MFD1221179.1"/>
    <property type="molecule type" value="Genomic_DNA"/>
</dbReference>
<comment type="caution">
    <text evidence="2">The sequence shown here is derived from an EMBL/GenBank/DDBJ whole genome shotgun (WGS) entry which is preliminary data.</text>
</comment>
<dbReference type="InterPro" id="IPR024978">
    <property type="entry name" value="Homeodomain_phBC6A51-type"/>
</dbReference>
<proteinExistence type="predicted"/>
<evidence type="ECO:0000313" key="3">
    <source>
        <dbReference type="Proteomes" id="UP001597180"/>
    </source>
</evidence>
<keyword evidence="3" id="KW-1185">Reference proteome</keyword>